<comment type="caution">
    <text evidence="3">The sequence shown here is derived from an EMBL/GenBank/DDBJ whole genome shotgun (WGS) entry which is preliminary data.</text>
</comment>
<feature type="compositionally biased region" description="Basic and acidic residues" evidence="1">
    <location>
        <begin position="509"/>
        <end position="520"/>
    </location>
</feature>
<dbReference type="Proteomes" id="UP001347796">
    <property type="component" value="Unassembled WGS sequence"/>
</dbReference>
<feature type="compositionally biased region" description="Low complexity" evidence="1">
    <location>
        <begin position="732"/>
        <end position="750"/>
    </location>
</feature>
<dbReference type="InterPro" id="IPR000591">
    <property type="entry name" value="DEP_dom"/>
</dbReference>
<evidence type="ECO:0000256" key="1">
    <source>
        <dbReference type="SAM" id="MobiDB-lite"/>
    </source>
</evidence>
<keyword evidence="4" id="KW-1185">Reference proteome</keyword>
<dbReference type="InterPro" id="IPR036388">
    <property type="entry name" value="WH-like_DNA-bd_sf"/>
</dbReference>
<feature type="region of interest" description="Disordered" evidence="1">
    <location>
        <begin position="668"/>
        <end position="765"/>
    </location>
</feature>
<evidence type="ECO:0000313" key="3">
    <source>
        <dbReference type="EMBL" id="KAK6190928.1"/>
    </source>
</evidence>
<feature type="compositionally biased region" description="Polar residues" evidence="1">
    <location>
        <begin position="710"/>
        <end position="731"/>
    </location>
</feature>
<name>A0AAN8K1J6_PATCE</name>
<organism evidence="3 4">
    <name type="scientific">Patella caerulea</name>
    <name type="common">Rayed Mediterranean limpet</name>
    <dbReference type="NCBI Taxonomy" id="87958"/>
    <lineage>
        <taxon>Eukaryota</taxon>
        <taxon>Metazoa</taxon>
        <taxon>Spiralia</taxon>
        <taxon>Lophotrochozoa</taxon>
        <taxon>Mollusca</taxon>
        <taxon>Gastropoda</taxon>
        <taxon>Patellogastropoda</taxon>
        <taxon>Patelloidea</taxon>
        <taxon>Patellidae</taxon>
        <taxon>Patella</taxon>
    </lineage>
</organism>
<dbReference type="PANTHER" id="PTHR13179:SF8">
    <property type="entry name" value="GATOR COMPLEX PROTEIN DEPDC5"/>
    <property type="match status" value="1"/>
</dbReference>
<dbReference type="GO" id="GO:0034198">
    <property type="term" value="P:cellular response to amino acid starvation"/>
    <property type="evidence" value="ECO:0007669"/>
    <property type="project" value="TreeGrafter"/>
</dbReference>
<dbReference type="SMART" id="SM00049">
    <property type="entry name" value="DEP"/>
    <property type="match status" value="1"/>
</dbReference>
<dbReference type="Pfam" id="PF12257">
    <property type="entry name" value="IML1"/>
    <property type="match status" value="1"/>
</dbReference>
<evidence type="ECO:0000259" key="2">
    <source>
        <dbReference type="PROSITE" id="PS50186"/>
    </source>
</evidence>
<dbReference type="EMBL" id="JAZGQO010000002">
    <property type="protein sequence ID" value="KAK6190928.1"/>
    <property type="molecule type" value="Genomic_DNA"/>
</dbReference>
<dbReference type="GO" id="GO:0005096">
    <property type="term" value="F:GTPase activator activity"/>
    <property type="evidence" value="ECO:0007669"/>
    <property type="project" value="InterPro"/>
</dbReference>
<dbReference type="GO" id="GO:0005765">
    <property type="term" value="C:lysosomal membrane"/>
    <property type="evidence" value="ECO:0007669"/>
    <property type="project" value="TreeGrafter"/>
</dbReference>
<dbReference type="InterPro" id="IPR036390">
    <property type="entry name" value="WH_DNA-bd_sf"/>
</dbReference>
<gene>
    <name evidence="3" type="ORF">SNE40_002690</name>
</gene>
<dbReference type="InterPro" id="IPR055213">
    <property type="entry name" value="IML1_double_psi_beta_barrel"/>
</dbReference>
<dbReference type="PROSITE" id="PS50186">
    <property type="entry name" value="DEP"/>
    <property type="match status" value="1"/>
</dbReference>
<dbReference type="GO" id="GO:0035556">
    <property type="term" value="P:intracellular signal transduction"/>
    <property type="evidence" value="ECO:0007669"/>
    <property type="project" value="InterPro"/>
</dbReference>
<dbReference type="InterPro" id="IPR048255">
    <property type="entry name" value="IML1_N"/>
</dbReference>
<evidence type="ECO:0000313" key="4">
    <source>
        <dbReference type="Proteomes" id="UP001347796"/>
    </source>
</evidence>
<dbReference type="Pfam" id="PF19418">
    <property type="entry name" value="DEPDC5_CTD"/>
    <property type="match status" value="1"/>
</dbReference>
<dbReference type="InterPro" id="IPR027244">
    <property type="entry name" value="IML1"/>
</dbReference>
<sequence>MKTYKLSLHSKTQKDADIVLNPKEFPDINLGDVVEIYDQAEAYSRLLLQVKPVKQVKDVKDECPQQKEAISIEQSIAAAFHLKNKDVYVSKVNPKDVSLDLVELLFKEQYFSRSDMYRMWKSLIGGCVYLNKKVEYTEMRAEVVELWSKGEKVTCGVISDTTRVVYRSSTAVVQIFIQMSSEMWDFDISGDLYFEKAVNGFLTDLFLKWKEQNCCHDVTIVLFSRTFYDVQSMDDFPEHIRDCLQTDCKGRIYEDFYRVVVQNERYMYEEWSNTLRELRILFNKYADRVLHYHRKNRKHIPMGYNSTAAQGNFLETLNMSLNLFETHYMDRNFDRTGKVSVVITPGPGVFEVDRELTNITKQRTIDCGVGSDLVCMGEQPLHAAPLFKFHSKDAQTTFEIGDDYNIPHWMNHSFYISKNQIENFKNMSFIPRIKPPQEYLDLLAEKPKLKACRTPSNFEDDDDSFPFMEYDEYDAQVFKLPSRNNPRPLDEIEEVQGKSSSFYHSNRRKLQDKSQSDVHASRRTRSRYRSDDFEGIYASGRAMNNTKVASSSQAICIPPGSFGDDLASSMGCLNPIMERGVSRVSTESSESEEIQFNRLVVGSAGSPIGHSRKSLANYRPRRALINPFAPSRMQFKMTANMRRWVHAFPKDPKGTPVQPNIMKSYGYQEEEEENSWTTPTKEVLQGAQRAVEARRQRSISRQGSIDHDLTSCQNSTDSLNGFNVSPNHSQHTTSSNDGLSSSLSNSTMTNPEHGRYKGGSKGREKLFVDSRPVGVDPGWYPYMTTGWDWRPLDKNEERMSISRLMKPILTADIQSQNFSSGISVDWKSLTTPASLPITTDFFPDSHSLHYDYVVSDYNLLPDDINSDYWIKPASTEDEKFYRQEPITTVQVFKELINQRLAEGFQLILFSNPKIITQKEANMGTSPQYQHASSLIRARPRQENQEEYYLSIGRIFHKLTLCGPTITVTRYRPRHSQPKHHYRYLYRFQCPDSYSYDVSWTEFSNEQLENYNWNYLDQYICTRGEGDYDLMESLKFWRSRFFLLPCNNSATKKIIEGSSRCDVYEDKTQTELKQLISGFQRFLEVANKIKRPQQTRKSRVNLPPEGVNLTPDSSPNKPEYDKHIHKEEITCSSPSVKIVEAMMDLQNGLCFLPKQPGIQENCFISAECVTWCIQNIHGVKTVPEASQLMQKLLDDQLIIHASGNPKHRFIYGFYIYMVVTPSSKQKTQDLNLGTGQPYNMFFQNEFCEVSIKHCQEEEEIQEMKKFYLRDEELKPFDEESDDWRVLSGLNCRDKGQQLGKVNLCEVKATKHNKFVNVDVDINKKSERLEWATARYHAYYRPNTAFELQVQWMVATGCLLADLVYSWTRKAGSSGFHFLPVPVDPFALPNSPNSDPLRGPIFVPLKMDTILNDDYEIQDLSENCRQEQLLHFQQIIIKKFGFLPAGVYSAGVISDDTNTEVNQYVHCTGGMFIIIPDYKLLSPKSVQTHYTSSFGKRSSSDLCKDYIARQQEPEESHTETGFLWSWNFMLSKRWRSSNTGDEHFQNNVLADFKKFVSNSDGRLLELWNEYKTKDL</sequence>
<dbReference type="SUPFAM" id="SSF46785">
    <property type="entry name" value="Winged helix' DNA-binding domain"/>
    <property type="match status" value="1"/>
</dbReference>
<dbReference type="Pfam" id="PF00610">
    <property type="entry name" value="DEP"/>
    <property type="match status" value="1"/>
</dbReference>
<dbReference type="Pfam" id="PF23013">
    <property type="entry name" value="IML1_N"/>
    <property type="match status" value="1"/>
</dbReference>
<dbReference type="InterPro" id="IPR045838">
    <property type="entry name" value="DEPDC5_CTD"/>
</dbReference>
<protein>
    <recommendedName>
        <fullName evidence="2">DEP domain-containing protein</fullName>
    </recommendedName>
</protein>
<dbReference type="GO" id="GO:1990130">
    <property type="term" value="C:GATOR1 complex"/>
    <property type="evidence" value="ECO:0007669"/>
    <property type="project" value="TreeGrafter"/>
</dbReference>
<proteinExistence type="predicted"/>
<reference evidence="3 4" key="1">
    <citation type="submission" date="2024-01" db="EMBL/GenBank/DDBJ databases">
        <title>The genome of the rayed Mediterranean limpet Patella caerulea (Linnaeus, 1758).</title>
        <authorList>
            <person name="Anh-Thu Weber A."/>
            <person name="Halstead-Nussloch G."/>
        </authorList>
    </citation>
    <scope>NUCLEOTIDE SEQUENCE [LARGE SCALE GENOMIC DNA]</scope>
    <source>
        <strain evidence="3">AATW-2023a</strain>
        <tissue evidence="3">Whole specimen</tissue>
    </source>
</reference>
<feature type="region of interest" description="Disordered" evidence="1">
    <location>
        <begin position="1092"/>
        <end position="1119"/>
    </location>
</feature>
<dbReference type="GO" id="GO:0010508">
    <property type="term" value="P:positive regulation of autophagy"/>
    <property type="evidence" value="ECO:0007669"/>
    <property type="project" value="TreeGrafter"/>
</dbReference>
<feature type="domain" description="DEP" evidence="2">
    <location>
        <begin position="1159"/>
        <end position="1217"/>
    </location>
</feature>
<dbReference type="PANTHER" id="PTHR13179">
    <property type="entry name" value="DEP DOMAIN CONTAINING PROTEIN 5"/>
    <property type="match status" value="1"/>
</dbReference>
<feature type="region of interest" description="Disordered" evidence="1">
    <location>
        <begin position="494"/>
        <end position="526"/>
    </location>
</feature>
<dbReference type="Gene3D" id="1.10.10.10">
    <property type="entry name" value="Winged helix-like DNA-binding domain superfamily/Winged helix DNA-binding domain"/>
    <property type="match status" value="1"/>
</dbReference>
<dbReference type="GO" id="GO:1904262">
    <property type="term" value="P:negative regulation of TORC1 signaling"/>
    <property type="evidence" value="ECO:0007669"/>
    <property type="project" value="TreeGrafter"/>
</dbReference>
<accession>A0AAN8K1J6</accession>